<dbReference type="CDD" id="cd06186">
    <property type="entry name" value="NOX_Duox_like_FAD_NADP"/>
    <property type="match status" value="1"/>
</dbReference>
<dbReference type="InterPro" id="IPR013112">
    <property type="entry name" value="FAD-bd_8"/>
</dbReference>
<dbReference type="SUPFAM" id="SSF52343">
    <property type="entry name" value="Ferredoxin reductase-like, C-terminal NADP-linked domain"/>
    <property type="match status" value="1"/>
</dbReference>
<organism evidence="4">
    <name type="scientific">Aphanomyces stellatus</name>
    <dbReference type="NCBI Taxonomy" id="120398"/>
    <lineage>
        <taxon>Eukaryota</taxon>
        <taxon>Sar</taxon>
        <taxon>Stramenopiles</taxon>
        <taxon>Oomycota</taxon>
        <taxon>Saprolegniomycetes</taxon>
        <taxon>Saprolegniales</taxon>
        <taxon>Verrucalvaceae</taxon>
        <taxon>Aphanomyces</taxon>
    </lineage>
</organism>
<feature type="transmembrane region" description="Helical" evidence="2">
    <location>
        <begin position="185"/>
        <end position="203"/>
    </location>
</feature>
<dbReference type="PANTHER" id="PTHR11972">
    <property type="entry name" value="NADPH OXIDASE"/>
    <property type="match status" value="1"/>
</dbReference>
<dbReference type="Gene3D" id="3.40.50.80">
    <property type="entry name" value="Nucleotide-binding domain of ferredoxin-NADP reductase (FNR) module"/>
    <property type="match status" value="1"/>
</dbReference>
<keyword evidence="2" id="KW-1133">Transmembrane helix</keyword>
<keyword evidence="2" id="KW-0472">Membrane</keyword>
<feature type="domain" description="FAD-binding FR-type" evidence="3">
    <location>
        <begin position="58"/>
        <end position="179"/>
    </location>
</feature>
<feature type="transmembrane region" description="Helical" evidence="2">
    <location>
        <begin position="12"/>
        <end position="33"/>
    </location>
</feature>
<evidence type="ECO:0000313" key="4">
    <source>
        <dbReference type="EMBL" id="KAF0695227.1"/>
    </source>
</evidence>
<feature type="transmembrane region" description="Helical" evidence="2">
    <location>
        <begin position="40"/>
        <end position="61"/>
    </location>
</feature>
<dbReference type="AlphaFoldDB" id="A0A6A4YE53"/>
<keyword evidence="1" id="KW-0560">Oxidoreductase</keyword>
<evidence type="ECO:0000256" key="1">
    <source>
        <dbReference type="ARBA" id="ARBA00023002"/>
    </source>
</evidence>
<dbReference type="Pfam" id="PF08030">
    <property type="entry name" value="NAD_binding_6"/>
    <property type="match status" value="1"/>
</dbReference>
<comment type="caution">
    <text evidence="4">The sequence shown here is derived from an EMBL/GenBank/DDBJ whole genome shotgun (WGS) entry which is preliminary data.</text>
</comment>
<protein>
    <recommendedName>
        <fullName evidence="3">FAD-binding FR-type domain-containing protein</fullName>
    </recommendedName>
</protein>
<reference evidence="4" key="1">
    <citation type="submission" date="2019-06" db="EMBL/GenBank/DDBJ databases">
        <title>Genomics analysis of Aphanomyces spp. identifies a new class of oomycete effector associated with host adaptation.</title>
        <authorList>
            <person name="Gaulin E."/>
        </authorList>
    </citation>
    <scope>NUCLEOTIDE SEQUENCE</scope>
    <source>
        <strain evidence="4">CBS 578.67</strain>
    </source>
</reference>
<accession>A0A6A4YE53</accession>
<dbReference type="EMBL" id="VJMH01005495">
    <property type="protein sequence ID" value="KAF0695227.1"/>
    <property type="molecule type" value="Genomic_DNA"/>
</dbReference>
<dbReference type="Pfam" id="PF08022">
    <property type="entry name" value="FAD_binding_8"/>
    <property type="match status" value="1"/>
</dbReference>
<dbReference type="InterPro" id="IPR017927">
    <property type="entry name" value="FAD-bd_FR_type"/>
</dbReference>
<dbReference type="GO" id="GO:0016491">
    <property type="term" value="F:oxidoreductase activity"/>
    <property type="evidence" value="ECO:0007669"/>
    <property type="project" value="UniProtKB-KW"/>
</dbReference>
<dbReference type="PROSITE" id="PS51384">
    <property type="entry name" value="FAD_FR"/>
    <property type="match status" value="1"/>
</dbReference>
<evidence type="ECO:0000256" key="2">
    <source>
        <dbReference type="SAM" id="Phobius"/>
    </source>
</evidence>
<name>A0A6A4YE53_9STRA</name>
<evidence type="ECO:0000259" key="3">
    <source>
        <dbReference type="PROSITE" id="PS51384"/>
    </source>
</evidence>
<dbReference type="InterPro" id="IPR039261">
    <property type="entry name" value="FNR_nucleotide-bd"/>
</dbReference>
<dbReference type="OrthoDB" id="167398at2759"/>
<proteinExistence type="predicted"/>
<gene>
    <name evidence="4" type="ORF">As57867_013888</name>
</gene>
<dbReference type="InterPro" id="IPR013121">
    <property type="entry name" value="Fe_red_NAD-bd_6"/>
</dbReference>
<keyword evidence="2" id="KW-0812">Transmembrane</keyword>
<dbReference type="PANTHER" id="PTHR11972:SF69">
    <property type="entry name" value="FERRIC REDUCTION OXIDASE 6-RELATED"/>
    <property type="match status" value="1"/>
</dbReference>
<sequence length="323" mass="35429">LVSIDPIRRMFYSYFLMHHRIAAFVGIVFVILHSRTVLHAMILPLAVYGLTLVARLVAAFVNTTTVSAKSFASAGDKSANPRSVLLTLPATAKSTKWAQDANPCSFFWVNIPSVSLIEWHPFSAVVTPDGDSIAFCVKAMGANRFTDKAVCAVIDATNSGDEGKLTLRLDGPHGKPSLDVDDYDVLVLVAGGIGITPLLSLINRSRHLEKINRSHGVELHLHWVVRSPQDLLVVESLMFPLLTNLKATFYVSQAKEAGFVLCQTGDGVAYVGGRPILDEFVNIERYHHKRVGVLACGPPALVHDAEWHSHTCGFDFHKEEFAF</sequence>
<dbReference type="GO" id="GO:0005886">
    <property type="term" value="C:plasma membrane"/>
    <property type="evidence" value="ECO:0007669"/>
    <property type="project" value="TreeGrafter"/>
</dbReference>
<dbReference type="InterPro" id="IPR050369">
    <property type="entry name" value="RBOH/FRE"/>
</dbReference>
<feature type="non-terminal residue" evidence="4">
    <location>
        <position position="1"/>
    </location>
</feature>